<evidence type="ECO:0000256" key="8">
    <source>
        <dbReference type="SAM" id="Phobius"/>
    </source>
</evidence>
<dbReference type="PROSITE" id="PS50262">
    <property type="entry name" value="G_PROTEIN_RECEP_F1_2"/>
    <property type="match status" value="1"/>
</dbReference>
<organism evidence="10 11">
    <name type="scientific">Candidula unifasciata</name>
    <dbReference type="NCBI Taxonomy" id="100452"/>
    <lineage>
        <taxon>Eukaryota</taxon>
        <taxon>Metazoa</taxon>
        <taxon>Spiralia</taxon>
        <taxon>Lophotrochozoa</taxon>
        <taxon>Mollusca</taxon>
        <taxon>Gastropoda</taxon>
        <taxon>Heterobranchia</taxon>
        <taxon>Euthyneura</taxon>
        <taxon>Panpulmonata</taxon>
        <taxon>Eupulmonata</taxon>
        <taxon>Stylommatophora</taxon>
        <taxon>Helicina</taxon>
        <taxon>Helicoidea</taxon>
        <taxon>Geomitridae</taxon>
        <taxon>Candidula</taxon>
    </lineage>
</organism>
<dbReference type="PRINTS" id="PR00237">
    <property type="entry name" value="GPCRRHODOPSN"/>
</dbReference>
<comment type="subcellular location">
    <subcellularLocation>
        <location evidence="1">Membrane</location>
        <topology evidence="1">Multi-pass membrane protein</topology>
    </subcellularLocation>
</comment>
<feature type="transmembrane region" description="Helical" evidence="8">
    <location>
        <begin position="39"/>
        <end position="63"/>
    </location>
</feature>
<dbReference type="OrthoDB" id="5564849at2759"/>
<keyword evidence="11" id="KW-1185">Reference proteome</keyword>
<dbReference type="AlphaFoldDB" id="A0A8S3Z5Z5"/>
<gene>
    <name evidence="10" type="ORF">CUNI_LOCUS8568</name>
</gene>
<evidence type="ECO:0000256" key="5">
    <source>
        <dbReference type="ARBA" id="ARBA00023136"/>
    </source>
</evidence>
<name>A0A8S3Z5Z5_9EUPU</name>
<keyword evidence="7" id="KW-0807">Transducer</keyword>
<evidence type="ECO:0000256" key="1">
    <source>
        <dbReference type="ARBA" id="ARBA00004141"/>
    </source>
</evidence>
<protein>
    <recommendedName>
        <fullName evidence="9">G-protein coupled receptors family 1 profile domain-containing protein</fullName>
    </recommendedName>
</protein>
<evidence type="ECO:0000313" key="11">
    <source>
        <dbReference type="Proteomes" id="UP000678393"/>
    </source>
</evidence>
<evidence type="ECO:0000256" key="2">
    <source>
        <dbReference type="ARBA" id="ARBA00022692"/>
    </source>
</evidence>
<keyword evidence="3 8" id="KW-1133">Transmembrane helix</keyword>
<dbReference type="Pfam" id="PF00001">
    <property type="entry name" value="7tm_1"/>
    <property type="match status" value="1"/>
</dbReference>
<dbReference type="Gene3D" id="1.20.1070.10">
    <property type="entry name" value="Rhodopsin 7-helix transmembrane proteins"/>
    <property type="match status" value="1"/>
</dbReference>
<dbReference type="GO" id="GO:0016020">
    <property type="term" value="C:membrane"/>
    <property type="evidence" value="ECO:0007669"/>
    <property type="project" value="UniProtKB-SubCell"/>
</dbReference>
<dbReference type="InterPro" id="IPR050125">
    <property type="entry name" value="GPCR_opsins"/>
</dbReference>
<evidence type="ECO:0000259" key="9">
    <source>
        <dbReference type="PROSITE" id="PS50262"/>
    </source>
</evidence>
<dbReference type="InterPro" id="IPR000276">
    <property type="entry name" value="GPCR_Rhodpsn"/>
</dbReference>
<keyword evidence="4" id="KW-0297">G-protein coupled receptor</keyword>
<keyword evidence="6" id="KW-0675">Receptor</keyword>
<dbReference type="InterPro" id="IPR017452">
    <property type="entry name" value="GPCR_Rhodpsn_7TM"/>
</dbReference>
<evidence type="ECO:0000256" key="3">
    <source>
        <dbReference type="ARBA" id="ARBA00022989"/>
    </source>
</evidence>
<keyword evidence="2 8" id="KW-0812">Transmembrane</keyword>
<dbReference type="GO" id="GO:0004930">
    <property type="term" value="F:G protein-coupled receptor activity"/>
    <property type="evidence" value="ECO:0007669"/>
    <property type="project" value="UniProtKB-KW"/>
</dbReference>
<dbReference type="SUPFAM" id="SSF81321">
    <property type="entry name" value="Family A G protein-coupled receptor-like"/>
    <property type="match status" value="1"/>
</dbReference>
<evidence type="ECO:0000313" key="10">
    <source>
        <dbReference type="EMBL" id="CAG5123010.1"/>
    </source>
</evidence>
<feature type="domain" description="G-protein coupled receptors family 1 profile" evidence="9">
    <location>
        <begin position="1"/>
        <end position="95"/>
    </location>
</feature>
<dbReference type="Proteomes" id="UP000678393">
    <property type="component" value="Unassembled WGS sequence"/>
</dbReference>
<dbReference type="EMBL" id="CAJHNH020001421">
    <property type="protein sequence ID" value="CAG5123010.1"/>
    <property type="molecule type" value="Genomic_DNA"/>
</dbReference>
<evidence type="ECO:0000256" key="6">
    <source>
        <dbReference type="ARBA" id="ARBA00023170"/>
    </source>
</evidence>
<sequence length="140" mass="16422">MCYSYFRILFMTVRTRHKRLQWAPRSNEMRIWEQKEIRLLKVTFIMCASFMICWTPYAVVAMIKSYSSNIHLSPSLSVFPALAAKTSHVIDPLIYCGMNKNFTRIIPQVFKKTPEIDREHTTSVPLKTLVKVTFDQDQAE</sequence>
<dbReference type="PANTHER" id="PTHR24240">
    <property type="entry name" value="OPSIN"/>
    <property type="match status" value="1"/>
</dbReference>
<comment type="caution">
    <text evidence="10">The sequence shown here is derived from an EMBL/GenBank/DDBJ whole genome shotgun (WGS) entry which is preliminary data.</text>
</comment>
<proteinExistence type="predicted"/>
<accession>A0A8S3Z5Z5</accession>
<keyword evidence="5 8" id="KW-0472">Membrane</keyword>
<evidence type="ECO:0000256" key="7">
    <source>
        <dbReference type="ARBA" id="ARBA00023224"/>
    </source>
</evidence>
<reference evidence="10" key="1">
    <citation type="submission" date="2021-04" db="EMBL/GenBank/DDBJ databases">
        <authorList>
            <consortium name="Molecular Ecology Group"/>
        </authorList>
    </citation>
    <scope>NUCLEOTIDE SEQUENCE</scope>
</reference>
<evidence type="ECO:0000256" key="4">
    <source>
        <dbReference type="ARBA" id="ARBA00023040"/>
    </source>
</evidence>